<dbReference type="AlphaFoldDB" id="A0A1A9ZXC6"/>
<reference evidence="1" key="2">
    <citation type="submission" date="2020-05" db="UniProtKB">
        <authorList>
            <consortium name="EnsemblMetazoa"/>
        </authorList>
    </citation>
    <scope>IDENTIFICATION</scope>
    <source>
        <strain evidence="1">IAEA</strain>
    </source>
</reference>
<dbReference type="Proteomes" id="UP000092445">
    <property type="component" value="Unassembled WGS sequence"/>
</dbReference>
<evidence type="ECO:0000313" key="2">
    <source>
        <dbReference type="Proteomes" id="UP000092445"/>
    </source>
</evidence>
<dbReference type="VEuPathDB" id="VectorBase:GPAI028032"/>
<protein>
    <submittedName>
        <fullName evidence="1">Uncharacterized protein</fullName>
    </submittedName>
</protein>
<keyword evidence="2" id="KW-1185">Reference proteome</keyword>
<sequence>MKKTNCALPMLEKLAEEGNWDQVFYCLGIDPNGFFELSKVSDDSWNKFDWLREHQETMKMLTTALHVIQINVLSHFRREDSTLSMSYNAVGFKIHETVSSSAAGLNSEETTKLQPFMYFLALNSIFVPVFINEKLIISVNIKTTEILRSSSKV</sequence>
<accession>A0A1A9ZXC6</accession>
<dbReference type="EnsemblMetazoa" id="GPAI028032-RA">
    <property type="protein sequence ID" value="GPAI028032-PA"/>
    <property type="gene ID" value="GPAI028032"/>
</dbReference>
<reference evidence="2" key="1">
    <citation type="submission" date="2014-03" db="EMBL/GenBank/DDBJ databases">
        <authorList>
            <person name="Aksoy S."/>
            <person name="Warren W."/>
            <person name="Wilson R.K."/>
        </authorList>
    </citation>
    <scope>NUCLEOTIDE SEQUENCE [LARGE SCALE GENOMIC DNA]</scope>
    <source>
        <strain evidence="2">IAEA</strain>
    </source>
</reference>
<evidence type="ECO:0000313" key="1">
    <source>
        <dbReference type="EnsemblMetazoa" id="GPAI028032-PA"/>
    </source>
</evidence>
<proteinExistence type="predicted"/>
<name>A0A1A9ZXC6_GLOPL</name>
<organism evidence="1 2">
    <name type="scientific">Glossina pallidipes</name>
    <name type="common">Tsetse fly</name>
    <dbReference type="NCBI Taxonomy" id="7398"/>
    <lineage>
        <taxon>Eukaryota</taxon>
        <taxon>Metazoa</taxon>
        <taxon>Ecdysozoa</taxon>
        <taxon>Arthropoda</taxon>
        <taxon>Hexapoda</taxon>
        <taxon>Insecta</taxon>
        <taxon>Pterygota</taxon>
        <taxon>Neoptera</taxon>
        <taxon>Endopterygota</taxon>
        <taxon>Diptera</taxon>
        <taxon>Brachycera</taxon>
        <taxon>Muscomorpha</taxon>
        <taxon>Hippoboscoidea</taxon>
        <taxon>Glossinidae</taxon>
        <taxon>Glossina</taxon>
    </lineage>
</organism>